<feature type="domain" description="Glycosyltransferase subfamily 4-like N-terminal" evidence="2">
    <location>
        <begin position="2"/>
        <end position="172"/>
    </location>
</feature>
<evidence type="ECO:0000259" key="2">
    <source>
        <dbReference type="Pfam" id="PF13579"/>
    </source>
</evidence>
<evidence type="ECO:0000313" key="3">
    <source>
        <dbReference type="EMBL" id="SUZ69685.1"/>
    </source>
</evidence>
<organism evidence="3">
    <name type="scientific">marine metagenome</name>
    <dbReference type="NCBI Taxonomy" id="408172"/>
    <lineage>
        <taxon>unclassified sequences</taxon>
        <taxon>metagenomes</taxon>
        <taxon>ecological metagenomes</taxon>
    </lineage>
</organism>
<dbReference type="InterPro" id="IPR001296">
    <property type="entry name" value="Glyco_trans_1"/>
</dbReference>
<dbReference type="SUPFAM" id="SSF53756">
    <property type="entry name" value="UDP-Glycosyltransferase/glycogen phosphorylase"/>
    <property type="match status" value="1"/>
</dbReference>
<proteinExistence type="predicted"/>
<dbReference type="AlphaFoldDB" id="A0A381PRN6"/>
<dbReference type="PANTHER" id="PTHR12526">
    <property type="entry name" value="GLYCOSYLTRANSFERASE"/>
    <property type="match status" value="1"/>
</dbReference>
<dbReference type="Pfam" id="PF00534">
    <property type="entry name" value="Glycos_transf_1"/>
    <property type="match status" value="1"/>
</dbReference>
<dbReference type="InterPro" id="IPR028098">
    <property type="entry name" value="Glyco_trans_4-like_N"/>
</dbReference>
<dbReference type="Gene3D" id="3.40.50.2000">
    <property type="entry name" value="Glycogen Phosphorylase B"/>
    <property type="match status" value="2"/>
</dbReference>
<sequence>MEACHAAASFGHDVTLLVRADTRRPSRDPFDFYDLSPIETLHVCQVQVWGTHQMRRVGYLLHVIFRVIACEDYDAILTRDLGVASILLRLPSSKIPPVIYESHNFDPLVAESLSSVVSGGRAASEAKRRRLLAREERVWCQADGYISTTQGLYTELIKRFGHRQRAVVIPNGVRIPAERAFVSPKESSDPLLVYAGHLYPWKGVDVIVHSLQFLSKVRLVIVGGVPSEDDLGRLQELARALGVQKRITFTGLVPRKRVPSLLADGDVLVLPTLAVGSLGNYTSPLKLFEYMASGKPIVASNIPAIREVLTDEHNAVLVEPGDGEALGRGIKRVISDQGFAGRIARRAFDEATNYSWSQRAEQVMDLLTAVVQDRHRQN</sequence>
<protein>
    <recommendedName>
        <fullName evidence="4">Glycosyltransferase subfamily 4-like N-terminal domain-containing protein</fullName>
    </recommendedName>
</protein>
<dbReference type="PANTHER" id="PTHR12526:SF622">
    <property type="entry name" value="GLYCOSYLTRANSFERASE (GROUP I)"/>
    <property type="match status" value="1"/>
</dbReference>
<dbReference type="GO" id="GO:0016757">
    <property type="term" value="F:glycosyltransferase activity"/>
    <property type="evidence" value="ECO:0007669"/>
    <property type="project" value="InterPro"/>
</dbReference>
<evidence type="ECO:0008006" key="4">
    <source>
        <dbReference type="Google" id="ProtNLM"/>
    </source>
</evidence>
<gene>
    <name evidence="3" type="ORF">METZ01_LOCUS22539</name>
</gene>
<feature type="domain" description="Glycosyl transferase family 1" evidence="1">
    <location>
        <begin position="181"/>
        <end position="347"/>
    </location>
</feature>
<accession>A0A381PRN6</accession>
<evidence type="ECO:0000259" key="1">
    <source>
        <dbReference type="Pfam" id="PF00534"/>
    </source>
</evidence>
<name>A0A381PRN6_9ZZZZ</name>
<dbReference type="EMBL" id="UINC01001069">
    <property type="protein sequence ID" value="SUZ69685.1"/>
    <property type="molecule type" value="Genomic_DNA"/>
</dbReference>
<dbReference type="CDD" id="cd03801">
    <property type="entry name" value="GT4_PimA-like"/>
    <property type="match status" value="1"/>
</dbReference>
<dbReference type="Pfam" id="PF13579">
    <property type="entry name" value="Glyco_trans_4_4"/>
    <property type="match status" value="1"/>
</dbReference>
<reference evidence="3" key="1">
    <citation type="submission" date="2018-05" db="EMBL/GenBank/DDBJ databases">
        <authorList>
            <person name="Lanie J.A."/>
            <person name="Ng W.-L."/>
            <person name="Kazmierczak K.M."/>
            <person name="Andrzejewski T.M."/>
            <person name="Davidsen T.M."/>
            <person name="Wayne K.J."/>
            <person name="Tettelin H."/>
            <person name="Glass J.I."/>
            <person name="Rusch D."/>
            <person name="Podicherti R."/>
            <person name="Tsui H.-C.T."/>
            <person name="Winkler M.E."/>
        </authorList>
    </citation>
    <scope>NUCLEOTIDE SEQUENCE</scope>
</reference>